<gene>
    <name evidence="1" type="ORF">LIPSTDRAFT_28641</name>
</gene>
<evidence type="ECO:0008006" key="3">
    <source>
        <dbReference type="Google" id="ProtNLM"/>
    </source>
</evidence>
<dbReference type="PANTHER" id="PTHR17985:SF8">
    <property type="entry name" value="TRANSPORT AND GOLGI ORGANIZATION PROTEIN 2 HOMOLOG"/>
    <property type="match status" value="1"/>
</dbReference>
<dbReference type="EMBL" id="KV454296">
    <property type="protein sequence ID" value="ODQ72192.1"/>
    <property type="molecule type" value="Genomic_DNA"/>
</dbReference>
<protein>
    <recommendedName>
        <fullName evidence="3">DUF833-domain-containing protein</fullName>
    </recommendedName>
</protein>
<dbReference type="Proteomes" id="UP000094385">
    <property type="component" value="Unassembled WGS sequence"/>
</dbReference>
<evidence type="ECO:0000313" key="1">
    <source>
        <dbReference type="EMBL" id="ODQ72192.1"/>
    </source>
</evidence>
<dbReference type="AlphaFoldDB" id="A0A1E3Q4X4"/>
<dbReference type="PANTHER" id="PTHR17985">
    <property type="entry name" value="SER/THR-RICH PROTEIN T10 IN DGCR REGION"/>
    <property type="match status" value="1"/>
</dbReference>
<organism evidence="1 2">
    <name type="scientific">Lipomyces starkeyi NRRL Y-11557</name>
    <dbReference type="NCBI Taxonomy" id="675824"/>
    <lineage>
        <taxon>Eukaryota</taxon>
        <taxon>Fungi</taxon>
        <taxon>Dikarya</taxon>
        <taxon>Ascomycota</taxon>
        <taxon>Saccharomycotina</taxon>
        <taxon>Lipomycetes</taxon>
        <taxon>Lipomycetales</taxon>
        <taxon>Lipomycetaceae</taxon>
        <taxon>Lipomyces</taxon>
    </lineage>
</organism>
<keyword evidence="2" id="KW-1185">Reference proteome</keyword>
<dbReference type="OrthoDB" id="191601at2759"/>
<dbReference type="GO" id="GO:0009306">
    <property type="term" value="P:protein secretion"/>
    <property type="evidence" value="ECO:0007669"/>
    <property type="project" value="TreeGrafter"/>
</dbReference>
<dbReference type="GO" id="GO:0007030">
    <property type="term" value="P:Golgi organization"/>
    <property type="evidence" value="ECO:0007669"/>
    <property type="project" value="TreeGrafter"/>
</dbReference>
<reference evidence="1 2" key="1">
    <citation type="journal article" date="2016" name="Proc. Natl. Acad. Sci. U.S.A.">
        <title>Comparative genomics of biotechnologically important yeasts.</title>
        <authorList>
            <person name="Riley R."/>
            <person name="Haridas S."/>
            <person name="Wolfe K.H."/>
            <person name="Lopes M.R."/>
            <person name="Hittinger C.T."/>
            <person name="Goeker M."/>
            <person name="Salamov A.A."/>
            <person name="Wisecaver J.H."/>
            <person name="Long T.M."/>
            <person name="Calvey C.H."/>
            <person name="Aerts A.L."/>
            <person name="Barry K.W."/>
            <person name="Choi C."/>
            <person name="Clum A."/>
            <person name="Coughlan A.Y."/>
            <person name="Deshpande S."/>
            <person name="Douglass A.P."/>
            <person name="Hanson S.J."/>
            <person name="Klenk H.-P."/>
            <person name="LaButti K.M."/>
            <person name="Lapidus A."/>
            <person name="Lindquist E.A."/>
            <person name="Lipzen A.M."/>
            <person name="Meier-Kolthoff J.P."/>
            <person name="Ohm R.A."/>
            <person name="Otillar R.P."/>
            <person name="Pangilinan J.L."/>
            <person name="Peng Y."/>
            <person name="Rokas A."/>
            <person name="Rosa C.A."/>
            <person name="Scheuner C."/>
            <person name="Sibirny A.A."/>
            <person name="Slot J.C."/>
            <person name="Stielow J.B."/>
            <person name="Sun H."/>
            <person name="Kurtzman C.P."/>
            <person name="Blackwell M."/>
            <person name="Grigoriev I.V."/>
            <person name="Jeffries T.W."/>
        </authorList>
    </citation>
    <scope>NUCLEOTIDE SEQUENCE [LARGE SCALE GENOMIC DNA]</scope>
    <source>
        <strain evidence="1 2">NRRL Y-11557</strain>
    </source>
</reference>
<evidence type="ECO:0000313" key="2">
    <source>
        <dbReference type="Proteomes" id="UP000094385"/>
    </source>
</evidence>
<dbReference type="InterPro" id="IPR008551">
    <property type="entry name" value="TANGO2"/>
</dbReference>
<dbReference type="GO" id="GO:0005794">
    <property type="term" value="C:Golgi apparatus"/>
    <property type="evidence" value="ECO:0007669"/>
    <property type="project" value="TreeGrafter"/>
</dbReference>
<dbReference type="Pfam" id="PF05742">
    <property type="entry name" value="TANGO2"/>
    <property type="match status" value="1"/>
</dbReference>
<sequence length="394" mass="44358">MCILLLSTSHPKYPLILLSNRDEYLNRPTARSDFWPAPNDDVLGPRDLAREQHGSWIGITRTGRLAVLLNYRETKPDDTISLLSRGILVKHFLTSRSTSTQQWIENAIENAGPGGLSSVGGFSMVCGILRRNHQNRSKSYCDESTDYRQKEIAEVGNERLETFAILTNRSTSLVDGTSWIFSPSHLVNPTIKHEDTEGIKTRIRAHTYGISNSLYTDPWPKVHKGCDLLASAITNDILAQASEVDTDSFIESLFKILLLDDMPSKILSSPDPNEIFDSLRHTIFVPVFQATNDLLRDTESVSNPDSEITCVTSKSTLTDFDGRPIKSAFSEPPTKPYTFIKGKYYGTRTQTVVVVSNEGHVQYIERTLHERDDIAHKNETSTTRKFTFDIEGWD</sequence>
<proteinExistence type="predicted"/>
<name>A0A1E3Q4X4_LIPST</name>
<accession>A0A1E3Q4X4</accession>